<evidence type="ECO:0000256" key="4">
    <source>
        <dbReference type="ARBA" id="ARBA00022695"/>
    </source>
</evidence>
<dbReference type="Gene3D" id="1.10.10.60">
    <property type="entry name" value="Homeodomain-like"/>
    <property type="match status" value="1"/>
</dbReference>
<dbReference type="PROSITE" id="PS00717">
    <property type="entry name" value="SIGMA54_1"/>
    <property type="match status" value="1"/>
</dbReference>
<dbReference type="AlphaFoldDB" id="A0A645BXZ5"/>
<dbReference type="GO" id="GO:0001216">
    <property type="term" value="F:DNA-binding transcription activator activity"/>
    <property type="evidence" value="ECO:0007669"/>
    <property type="project" value="InterPro"/>
</dbReference>
<reference evidence="11" key="1">
    <citation type="submission" date="2019-08" db="EMBL/GenBank/DDBJ databases">
        <authorList>
            <person name="Kucharzyk K."/>
            <person name="Murdoch R.W."/>
            <person name="Higgins S."/>
            <person name="Loffler F."/>
        </authorList>
    </citation>
    <scope>NUCLEOTIDE SEQUENCE</scope>
</reference>
<dbReference type="PRINTS" id="PR00045">
    <property type="entry name" value="SIGMA54FCT"/>
</dbReference>
<comment type="caution">
    <text evidence="11">The sequence shown here is derived from an EMBL/GenBank/DDBJ whole genome shotgun (WGS) entry which is preliminary data.</text>
</comment>
<evidence type="ECO:0000259" key="10">
    <source>
        <dbReference type="Pfam" id="PF04963"/>
    </source>
</evidence>
<keyword evidence="7" id="KW-0238">DNA-binding</keyword>
<sequence length="460" mass="53077">MHLDFGLKLTQEQKLVMTTEMQLSIRLLQMSSYELIEYVNKEIQENIVLEYSSNNETVGSESNNEKDAVNHKELVKYLEFDNYSGKSYNVNNSEEEISPFSFISVKSTLKDFLYEQLSELNLESSKLRVCKYIVENLDSKGYLDIELDLICEELGVTKEFSEQCLNTIQDLDPCGIGARNLSECLMIQINRKGLYHKDLEEIILNNLNLLSENKFSTIAKKMNISPLQVQKYGDLIKNLEPKPSRGFYTGEEITYIVPDAYIQEVQGEYLVLMNEGIVPKLHINNIYKEIINLSDDKVAIDYVKEKINSALFLMKSIDSRKRTLHRVINEIITLQTEYFKHGEEYLKPMNIKSIAINLSLHESTVSRAIRDKYIALNTGKIIKIKDLFTNGIAGNKDNFSTQNIKRIIKEIIEEENTKKPLSDSNICQILNDRGLNLSRRTIAKYREEMGIKSSSQRKRL</sequence>
<evidence type="ECO:0000256" key="7">
    <source>
        <dbReference type="ARBA" id="ARBA00023125"/>
    </source>
</evidence>
<dbReference type="InterPro" id="IPR007634">
    <property type="entry name" value="RNA_pol_sigma_54_DNA-bd"/>
</dbReference>
<evidence type="ECO:0000256" key="1">
    <source>
        <dbReference type="ARBA" id="ARBA00008798"/>
    </source>
</evidence>
<dbReference type="Gene3D" id="1.10.10.1330">
    <property type="entry name" value="RNA polymerase sigma-54 factor, core-binding domain"/>
    <property type="match status" value="1"/>
</dbReference>
<evidence type="ECO:0000256" key="2">
    <source>
        <dbReference type="ARBA" id="ARBA00022478"/>
    </source>
</evidence>
<organism evidence="11">
    <name type="scientific">bioreactor metagenome</name>
    <dbReference type="NCBI Taxonomy" id="1076179"/>
    <lineage>
        <taxon>unclassified sequences</taxon>
        <taxon>metagenomes</taxon>
        <taxon>ecological metagenomes</taxon>
    </lineage>
</organism>
<evidence type="ECO:0000256" key="5">
    <source>
        <dbReference type="ARBA" id="ARBA00023015"/>
    </source>
</evidence>
<dbReference type="PROSITE" id="PS00718">
    <property type="entry name" value="SIGMA54_2"/>
    <property type="match status" value="1"/>
</dbReference>
<dbReference type="GO" id="GO:0016987">
    <property type="term" value="F:sigma factor activity"/>
    <property type="evidence" value="ECO:0007669"/>
    <property type="project" value="UniProtKB-KW"/>
</dbReference>
<accession>A0A645BXZ5</accession>
<evidence type="ECO:0000256" key="3">
    <source>
        <dbReference type="ARBA" id="ARBA00022679"/>
    </source>
</evidence>
<evidence type="ECO:0000313" key="11">
    <source>
        <dbReference type="EMBL" id="MPM70192.1"/>
    </source>
</evidence>
<dbReference type="NCBIfam" id="TIGR02395">
    <property type="entry name" value="rpoN_sigma"/>
    <property type="match status" value="1"/>
</dbReference>
<dbReference type="EMBL" id="VSSQ01023333">
    <property type="protein sequence ID" value="MPM70192.1"/>
    <property type="molecule type" value="Genomic_DNA"/>
</dbReference>
<dbReference type="PANTHER" id="PTHR32248:SF4">
    <property type="entry name" value="RNA POLYMERASE SIGMA-54 FACTOR"/>
    <property type="match status" value="1"/>
</dbReference>
<proteinExistence type="inferred from homology"/>
<dbReference type="GO" id="GO:0000428">
    <property type="term" value="C:DNA-directed RNA polymerase complex"/>
    <property type="evidence" value="ECO:0007669"/>
    <property type="project" value="UniProtKB-KW"/>
</dbReference>
<feature type="domain" description="RNA polymerase sigma factor 54 DNA-binding" evidence="9">
    <location>
        <begin position="302"/>
        <end position="459"/>
    </location>
</feature>
<keyword evidence="5" id="KW-0805">Transcription regulation</keyword>
<evidence type="ECO:0000256" key="8">
    <source>
        <dbReference type="ARBA" id="ARBA00023163"/>
    </source>
</evidence>
<evidence type="ECO:0000256" key="6">
    <source>
        <dbReference type="ARBA" id="ARBA00023082"/>
    </source>
</evidence>
<dbReference type="InterPro" id="IPR000394">
    <property type="entry name" value="RNA_pol_sigma_54"/>
</dbReference>
<dbReference type="InterPro" id="IPR038709">
    <property type="entry name" value="RpoN_core-bd_sf"/>
</dbReference>
<dbReference type="PIRSF" id="PIRSF000774">
    <property type="entry name" value="RpoN"/>
    <property type="match status" value="1"/>
</dbReference>
<feature type="domain" description="RNA polymerase sigma factor 54 core-binding" evidence="10">
    <location>
        <begin position="101"/>
        <end position="287"/>
    </location>
</feature>
<dbReference type="GO" id="GO:0003677">
    <property type="term" value="F:DNA binding"/>
    <property type="evidence" value="ECO:0007669"/>
    <property type="project" value="UniProtKB-KW"/>
</dbReference>
<dbReference type="GO" id="GO:0006352">
    <property type="term" value="P:DNA-templated transcription initiation"/>
    <property type="evidence" value="ECO:0007669"/>
    <property type="project" value="InterPro"/>
</dbReference>
<keyword evidence="8" id="KW-0804">Transcription</keyword>
<keyword evidence="6" id="KW-0731">Sigma factor</keyword>
<gene>
    <name evidence="11" type="primary">rpoN1_7</name>
    <name evidence="11" type="ORF">SDC9_117145</name>
</gene>
<dbReference type="PANTHER" id="PTHR32248">
    <property type="entry name" value="RNA POLYMERASE SIGMA-54 FACTOR"/>
    <property type="match status" value="1"/>
</dbReference>
<keyword evidence="3" id="KW-0808">Transferase</keyword>
<dbReference type="PROSITE" id="PS50044">
    <property type="entry name" value="SIGMA54_3"/>
    <property type="match status" value="1"/>
</dbReference>
<dbReference type="Pfam" id="PF00309">
    <property type="entry name" value="Sigma54_AID"/>
    <property type="match status" value="1"/>
</dbReference>
<dbReference type="Pfam" id="PF04552">
    <property type="entry name" value="Sigma54_DBD"/>
    <property type="match status" value="1"/>
</dbReference>
<evidence type="ECO:0000259" key="9">
    <source>
        <dbReference type="Pfam" id="PF04552"/>
    </source>
</evidence>
<comment type="similarity">
    <text evidence="1">Belongs to the sigma-54 factor family.</text>
</comment>
<dbReference type="InterPro" id="IPR007046">
    <property type="entry name" value="RNA_pol_sigma_54_core-bd"/>
</dbReference>
<keyword evidence="4" id="KW-0548">Nucleotidyltransferase</keyword>
<protein>
    <submittedName>
        <fullName evidence="11">RNA polymerase sigma-54 factor 1</fullName>
    </submittedName>
</protein>
<name>A0A645BXZ5_9ZZZZ</name>
<keyword evidence="2" id="KW-0240">DNA-directed RNA polymerase</keyword>
<dbReference type="GO" id="GO:0016779">
    <property type="term" value="F:nucleotidyltransferase activity"/>
    <property type="evidence" value="ECO:0007669"/>
    <property type="project" value="UniProtKB-KW"/>
</dbReference>
<dbReference type="Pfam" id="PF04963">
    <property type="entry name" value="Sigma54_CBD"/>
    <property type="match status" value="1"/>
</dbReference>